<feature type="chain" id="PRO_5032665708" evidence="1">
    <location>
        <begin position="18"/>
        <end position="101"/>
    </location>
</feature>
<evidence type="ECO:0000313" key="2">
    <source>
        <dbReference type="EMBL" id="MBB3931307.1"/>
    </source>
</evidence>
<feature type="signal peptide" evidence="1">
    <location>
        <begin position="1"/>
        <end position="17"/>
    </location>
</feature>
<evidence type="ECO:0000313" key="3">
    <source>
        <dbReference type="Proteomes" id="UP000553963"/>
    </source>
</evidence>
<dbReference type="AlphaFoldDB" id="A0A840AQH3"/>
<sequence length="101" mass="10319">MMMAAFLVLAAPLGASADSLFSNPGLGMAPVQVPRVVPKTVTPGVPPLNANQCLLMAGSCPTGRLQRSGNLCFCVSGNGTVRQGTTRVKPQGARPAIESDP</sequence>
<keyword evidence="1" id="KW-0732">Signal</keyword>
<dbReference type="Proteomes" id="UP000553963">
    <property type="component" value="Unassembled WGS sequence"/>
</dbReference>
<protein>
    <submittedName>
        <fullName evidence="2">Uncharacterized protein</fullName>
    </submittedName>
</protein>
<keyword evidence="3" id="KW-1185">Reference proteome</keyword>
<proteinExistence type="predicted"/>
<organism evidence="2 3">
    <name type="scientific">Kaistia hirudinis</name>
    <dbReference type="NCBI Taxonomy" id="1293440"/>
    <lineage>
        <taxon>Bacteria</taxon>
        <taxon>Pseudomonadati</taxon>
        <taxon>Pseudomonadota</taxon>
        <taxon>Alphaproteobacteria</taxon>
        <taxon>Hyphomicrobiales</taxon>
        <taxon>Kaistiaceae</taxon>
        <taxon>Kaistia</taxon>
    </lineage>
</organism>
<comment type="caution">
    <text evidence="2">The sequence shown here is derived from an EMBL/GenBank/DDBJ whole genome shotgun (WGS) entry which is preliminary data.</text>
</comment>
<gene>
    <name evidence="2" type="ORF">GGR25_002357</name>
</gene>
<accession>A0A840AQH3</accession>
<reference evidence="2 3" key="1">
    <citation type="submission" date="2020-08" db="EMBL/GenBank/DDBJ databases">
        <title>Genomic Encyclopedia of Type Strains, Phase IV (KMG-IV): sequencing the most valuable type-strain genomes for metagenomic binning, comparative biology and taxonomic classification.</title>
        <authorList>
            <person name="Goeker M."/>
        </authorList>
    </citation>
    <scope>NUCLEOTIDE SEQUENCE [LARGE SCALE GENOMIC DNA]</scope>
    <source>
        <strain evidence="2 3">DSM 25966</strain>
    </source>
</reference>
<evidence type="ECO:0000256" key="1">
    <source>
        <dbReference type="SAM" id="SignalP"/>
    </source>
</evidence>
<dbReference type="EMBL" id="JACIDS010000003">
    <property type="protein sequence ID" value="MBB3931307.1"/>
    <property type="molecule type" value="Genomic_DNA"/>
</dbReference>
<name>A0A840AQH3_9HYPH</name>
<dbReference type="RefSeq" id="WP_183398960.1">
    <property type="nucleotide sequence ID" value="NZ_JACIDS010000003.1"/>
</dbReference>